<proteinExistence type="predicted"/>
<accession>A0ABV6P4Z3</accession>
<dbReference type="EMBL" id="JBHLUE010000026">
    <property type="protein sequence ID" value="MFC0568044.1"/>
    <property type="molecule type" value="Genomic_DNA"/>
</dbReference>
<keyword evidence="2" id="KW-1185">Reference proteome</keyword>
<organism evidence="1 2">
    <name type="scientific">Plantactinospora siamensis</name>
    <dbReference type="NCBI Taxonomy" id="555372"/>
    <lineage>
        <taxon>Bacteria</taxon>
        <taxon>Bacillati</taxon>
        <taxon>Actinomycetota</taxon>
        <taxon>Actinomycetes</taxon>
        <taxon>Micromonosporales</taxon>
        <taxon>Micromonosporaceae</taxon>
        <taxon>Plantactinospora</taxon>
    </lineage>
</organism>
<dbReference type="Pfam" id="PF12796">
    <property type="entry name" value="Ank_2"/>
    <property type="match status" value="1"/>
</dbReference>
<dbReference type="InterPro" id="IPR002110">
    <property type="entry name" value="Ankyrin_rpt"/>
</dbReference>
<dbReference type="Gene3D" id="1.25.40.20">
    <property type="entry name" value="Ankyrin repeat-containing domain"/>
    <property type="match status" value="1"/>
</dbReference>
<comment type="caution">
    <text evidence="1">The sequence shown here is derived from an EMBL/GenBank/DDBJ whole genome shotgun (WGS) entry which is preliminary data.</text>
</comment>
<name>A0ABV6P4Z3_9ACTN</name>
<gene>
    <name evidence="1" type="ORF">ACFFHU_28355</name>
</gene>
<evidence type="ECO:0000313" key="2">
    <source>
        <dbReference type="Proteomes" id="UP001589894"/>
    </source>
</evidence>
<dbReference type="Proteomes" id="UP001589894">
    <property type="component" value="Unassembled WGS sequence"/>
</dbReference>
<protein>
    <submittedName>
        <fullName evidence="1">Ankyrin repeat domain-containing protein</fullName>
    </submittedName>
</protein>
<dbReference type="SUPFAM" id="SSF48403">
    <property type="entry name" value="Ankyrin repeat"/>
    <property type="match status" value="1"/>
</dbReference>
<dbReference type="RefSeq" id="WP_377343452.1">
    <property type="nucleotide sequence ID" value="NZ_JBHLUE010000026.1"/>
</dbReference>
<dbReference type="InterPro" id="IPR036770">
    <property type="entry name" value="Ankyrin_rpt-contain_sf"/>
</dbReference>
<reference evidence="1 2" key="1">
    <citation type="submission" date="2024-09" db="EMBL/GenBank/DDBJ databases">
        <authorList>
            <person name="Sun Q."/>
            <person name="Mori K."/>
        </authorList>
    </citation>
    <scope>NUCLEOTIDE SEQUENCE [LARGE SCALE GENOMIC DNA]</scope>
    <source>
        <strain evidence="1 2">TBRC 2205</strain>
    </source>
</reference>
<evidence type="ECO:0000313" key="1">
    <source>
        <dbReference type="EMBL" id="MFC0568044.1"/>
    </source>
</evidence>
<sequence>MTHDGGWGRVGWNLWSDPAQVRARLAAGADPNSPIRGAEPPLHSAAQWGSAEVVAELSARVEDVDAKHDGRTALWVAVNVDRPANARVLAESGADPWRPMMAGWSPGRLSLAGRTPDLFPAPPDGQVLTPAEASAAAEARRLGDALDGLHTEGMSLCCVGGVDAAEAVRRLGATIIGPADPDEVDEFPDDPTSDAALLMVGVTDVPGGCVISQRWGYGASTPVVSRLLSAGTVCYAMYANPKSGNQGSIFRDGVCAGWDLHPGGGWSSADDSAEEILRTFLHRHRAVAYCCAYAGVRPADARPFENAPDLWVRLPDRDYWSRTD</sequence>